<accession>A0A0W8G0H2</accession>
<proteinExistence type="predicted"/>
<reference evidence="1" key="1">
    <citation type="journal article" date="2015" name="Proc. Natl. Acad. Sci. U.S.A.">
        <title>Networks of energetic and metabolic interactions define dynamics in microbial communities.</title>
        <authorList>
            <person name="Embree M."/>
            <person name="Liu J.K."/>
            <person name="Al-Bassam M.M."/>
            <person name="Zengler K."/>
        </authorList>
    </citation>
    <scope>NUCLEOTIDE SEQUENCE</scope>
</reference>
<gene>
    <name evidence="1" type="ORF">ASZ90_003503</name>
</gene>
<dbReference type="AlphaFoldDB" id="A0A0W8G0H2"/>
<sequence>MYVVIIALVYVLIQVAIIGPTQVIEQEKYWRTESRARMLNLREAQILWKDKNGNYTDNIENLISFVKNDTTIAKLKDQIDSLSGRSKYPFKKLVSGPFEPDSLFWAPKSHSYYLLKVDTTINYDTVVNRRGNIVRVDTLIEVGKRYLLEDPDGFGKIGDLTSDALINTPSWE</sequence>
<dbReference type="EMBL" id="LNQE01000426">
    <property type="protein sequence ID" value="KUG26660.1"/>
    <property type="molecule type" value="Genomic_DNA"/>
</dbReference>
<protein>
    <submittedName>
        <fullName evidence="1">Uncharacterized protein</fullName>
    </submittedName>
</protein>
<evidence type="ECO:0000313" key="1">
    <source>
        <dbReference type="EMBL" id="KUG26660.1"/>
    </source>
</evidence>
<comment type="caution">
    <text evidence="1">The sequence shown here is derived from an EMBL/GenBank/DDBJ whole genome shotgun (WGS) entry which is preliminary data.</text>
</comment>
<name>A0A0W8G0H2_9ZZZZ</name>
<organism evidence="1">
    <name type="scientific">hydrocarbon metagenome</name>
    <dbReference type="NCBI Taxonomy" id="938273"/>
    <lineage>
        <taxon>unclassified sequences</taxon>
        <taxon>metagenomes</taxon>
        <taxon>ecological metagenomes</taxon>
    </lineage>
</organism>